<protein>
    <recommendedName>
        <fullName evidence="7">Major facilitator superfamily (MFS) profile domain-containing protein</fullName>
    </recommendedName>
</protein>
<name>A0A9W8IKS1_9FUNG</name>
<feature type="transmembrane region" description="Helical" evidence="6">
    <location>
        <begin position="185"/>
        <end position="209"/>
    </location>
</feature>
<feature type="transmembrane region" description="Helical" evidence="6">
    <location>
        <begin position="419"/>
        <end position="437"/>
    </location>
</feature>
<feature type="transmembrane region" description="Helical" evidence="6">
    <location>
        <begin position="52"/>
        <end position="74"/>
    </location>
</feature>
<feature type="transmembrane region" description="Helical" evidence="6">
    <location>
        <begin position="86"/>
        <end position="109"/>
    </location>
</feature>
<proteinExistence type="predicted"/>
<dbReference type="GO" id="GO:0022857">
    <property type="term" value="F:transmembrane transporter activity"/>
    <property type="evidence" value="ECO:0007669"/>
    <property type="project" value="InterPro"/>
</dbReference>
<dbReference type="InterPro" id="IPR001958">
    <property type="entry name" value="Tet-R_TetA/multi-R_MdtG-like"/>
</dbReference>
<comment type="caution">
    <text evidence="8">The sequence shown here is derived from an EMBL/GenBank/DDBJ whole genome shotgun (WGS) entry which is preliminary data.</text>
</comment>
<keyword evidence="5 6" id="KW-0472">Membrane</keyword>
<evidence type="ECO:0000256" key="6">
    <source>
        <dbReference type="SAM" id="Phobius"/>
    </source>
</evidence>
<keyword evidence="4 6" id="KW-1133">Transmembrane helix</keyword>
<reference evidence="8" key="1">
    <citation type="submission" date="2022-07" db="EMBL/GenBank/DDBJ databases">
        <title>Phylogenomic reconstructions and comparative analyses of Kickxellomycotina fungi.</title>
        <authorList>
            <person name="Reynolds N.K."/>
            <person name="Stajich J.E."/>
            <person name="Barry K."/>
            <person name="Grigoriev I.V."/>
            <person name="Crous P."/>
            <person name="Smith M.E."/>
        </authorList>
    </citation>
    <scope>NUCLEOTIDE SEQUENCE</scope>
    <source>
        <strain evidence="8">RSA 476</strain>
    </source>
</reference>
<dbReference type="InterPro" id="IPR036259">
    <property type="entry name" value="MFS_trans_sf"/>
</dbReference>
<dbReference type="SUPFAM" id="SSF103473">
    <property type="entry name" value="MFS general substrate transporter"/>
    <property type="match status" value="1"/>
</dbReference>
<dbReference type="AlphaFoldDB" id="A0A9W8IKS1"/>
<evidence type="ECO:0000256" key="1">
    <source>
        <dbReference type="ARBA" id="ARBA00004141"/>
    </source>
</evidence>
<keyword evidence="9" id="KW-1185">Reference proteome</keyword>
<dbReference type="EMBL" id="JANBUY010000077">
    <property type="protein sequence ID" value="KAJ2864794.1"/>
    <property type="molecule type" value="Genomic_DNA"/>
</dbReference>
<evidence type="ECO:0000313" key="9">
    <source>
        <dbReference type="Proteomes" id="UP001140074"/>
    </source>
</evidence>
<dbReference type="InterPro" id="IPR011701">
    <property type="entry name" value="MFS"/>
</dbReference>
<accession>A0A9W8IKS1</accession>
<feature type="domain" description="Major facilitator superfamily (MFS) profile" evidence="7">
    <location>
        <begin position="14"/>
        <end position="445"/>
    </location>
</feature>
<dbReference type="Pfam" id="PF07690">
    <property type="entry name" value="MFS_1"/>
    <property type="match status" value="1"/>
</dbReference>
<feature type="transmembrane region" description="Helical" evidence="6">
    <location>
        <begin position="388"/>
        <end position="407"/>
    </location>
</feature>
<feature type="transmembrane region" description="Helical" evidence="6">
    <location>
        <begin position="284"/>
        <end position="303"/>
    </location>
</feature>
<evidence type="ECO:0000313" key="8">
    <source>
        <dbReference type="EMBL" id="KAJ2864794.1"/>
    </source>
</evidence>
<dbReference type="PROSITE" id="PS50850">
    <property type="entry name" value="MFS"/>
    <property type="match status" value="1"/>
</dbReference>
<dbReference type="Gene3D" id="1.20.1250.20">
    <property type="entry name" value="MFS general substrate transporter like domains"/>
    <property type="match status" value="1"/>
</dbReference>
<keyword evidence="2" id="KW-0813">Transport</keyword>
<dbReference type="PANTHER" id="PTHR23504:SF15">
    <property type="entry name" value="MAJOR FACILITATOR SUPERFAMILY (MFS) PROFILE DOMAIN-CONTAINING PROTEIN"/>
    <property type="match status" value="1"/>
</dbReference>
<sequence length="453" mass="49245">MQSVFKETPLPWAQLIPLLAVRLSEPIQYAIVLPFVYKMIEGFNIAESPKDIAFYASLLFSSFAVAQTLTIMYWSRLSDRIGRRPVLLMGLSGNLVSFLLFSVSTSFYMALGARSLNGLLAGNVAVIKSVLAEISDDTNRARIMALLPLVWNVGSVTGSAIGGIFADPARMFPGVFGGIKIFIVFPYLLPCLIGSTVTLIGLFSGLFVVKETLVRKSGSLSETTPLISPKPQRTIRQLMTPTVTTVMFNNALTSLVISMSDQTYPIFAATSSDDGGLGFDSRSIGYSLAISGLAVFYLQLVVYPRLEHRYGALYCYKLGQMLLIPYLLLMPCLSSIAGIGVGLWPVLVGLLLVRVAGQVLAFTSINLLTVNLAPTREDLGFMNGAQQLAMSATRVLGPLIGGLAWTWSLKHGLAYPFNYHFVWVLSASLTSFSLYLAQSIPDTVNKFAADLNR</sequence>
<dbReference type="GO" id="GO:0016020">
    <property type="term" value="C:membrane"/>
    <property type="evidence" value="ECO:0007669"/>
    <property type="project" value="UniProtKB-SubCell"/>
</dbReference>
<comment type="subcellular location">
    <subcellularLocation>
        <location evidence="1">Membrane</location>
        <topology evidence="1">Multi-pass membrane protein</topology>
    </subcellularLocation>
</comment>
<feature type="transmembrane region" description="Helical" evidence="6">
    <location>
        <begin position="115"/>
        <end position="131"/>
    </location>
</feature>
<evidence type="ECO:0000256" key="5">
    <source>
        <dbReference type="ARBA" id="ARBA00023136"/>
    </source>
</evidence>
<evidence type="ECO:0000256" key="2">
    <source>
        <dbReference type="ARBA" id="ARBA00022448"/>
    </source>
</evidence>
<dbReference type="CDD" id="cd17330">
    <property type="entry name" value="MFS_SLC46_TetA_like"/>
    <property type="match status" value="1"/>
</dbReference>
<organism evidence="8 9">
    <name type="scientific">Coemansia aciculifera</name>
    <dbReference type="NCBI Taxonomy" id="417176"/>
    <lineage>
        <taxon>Eukaryota</taxon>
        <taxon>Fungi</taxon>
        <taxon>Fungi incertae sedis</taxon>
        <taxon>Zoopagomycota</taxon>
        <taxon>Kickxellomycotina</taxon>
        <taxon>Kickxellomycetes</taxon>
        <taxon>Kickxellales</taxon>
        <taxon>Kickxellaceae</taxon>
        <taxon>Coemansia</taxon>
    </lineage>
</organism>
<evidence type="ECO:0000259" key="7">
    <source>
        <dbReference type="PROSITE" id="PS50850"/>
    </source>
</evidence>
<evidence type="ECO:0000256" key="4">
    <source>
        <dbReference type="ARBA" id="ARBA00022989"/>
    </source>
</evidence>
<feature type="transmembrane region" description="Helical" evidence="6">
    <location>
        <begin position="143"/>
        <end position="165"/>
    </location>
</feature>
<dbReference type="PANTHER" id="PTHR23504">
    <property type="entry name" value="MAJOR FACILITATOR SUPERFAMILY DOMAIN-CONTAINING PROTEIN 10"/>
    <property type="match status" value="1"/>
</dbReference>
<evidence type="ECO:0000256" key="3">
    <source>
        <dbReference type="ARBA" id="ARBA00022692"/>
    </source>
</evidence>
<gene>
    <name evidence="8" type="ORF">GGH94_002684</name>
</gene>
<dbReference type="PRINTS" id="PR01035">
    <property type="entry name" value="TCRTETA"/>
</dbReference>
<feature type="transmembrane region" description="Helical" evidence="6">
    <location>
        <begin position="238"/>
        <end position="257"/>
    </location>
</feature>
<keyword evidence="3 6" id="KW-0812">Transmembrane</keyword>
<dbReference type="InterPro" id="IPR020846">
    <property type="entry name" value="MFS_dom"/>
</dbReference>
<dbReference type="Proteomes" id="UP001140074">
    <property type="component" value="Unassembled WGS sequence"/>
</dbReference>
<feature type="transmembrane region" description="Helical" evidence="6">
    <location>
        <begin position="350"/>
        <end position="368"/>
    </location>
</feature>
<feature type="transmembrane region" description="Helical" evidence="6">
    <location>
        <begin position="323"/>
        <end position="344"/>
    </location>
</feature>